<protein>
    <submittedName>
        <fullName evidence="1">Uncharacterized protein</fullName>
    </submittedName>
</protein>
<dbReference type="HOGENOM" id="CLU_189901_0_0_11"/>
<dbReference type="AlphaFoldDB" id="J9W9C5"/>
<evidence type="ECO:0000313" key="2">
    <source>
        <dbReference type="Proteomes" id="UP000007329"/>
    </source>
</evidence>
<dbReference type="Proteomes" id="UP000007329">
    <property type="component" value="Chromosome"/>
</dbReference>
<sequence length="85" mass="9331">MALARPPGFADWRNDVFSIRLSSGEEVQASAGDELEINQETGVLSVSRVDGFEEITTHYSPSAWLSVTHRQKGAGVRPSPNWPPH</sequence>
<accession>J9W9C5</accession>
<evidence type="ECO:0000313" key="1">
    <source>
        <dbReference type="EMBL" id="AFS13784.1"/>
    </source>
</evidence>
<dbReference type="PATRIC" id="fig|1232724.3.peg.1814"/>
<reference evidence="1 2" key="1">
    <citation type="journal article" date="2007" name="PLoS ONE">
        <title>Molecular analysis of a leprosy immunotherapeutic bacillus provides insights into Mycobacterium evolution.</title>
        <authorList>
            <person name="Ahmed N."/>
            <person name="Saini V."/>
            <person name="Raghuvanshi S."/>
            <person name="Khurana J.P."/>
            <person name="Tyagi A.K."/>
            <person name="Tyagi A.K."/>
            <person name="Hasnain S.E."/>
        </authorList>
    </citation>
    <scope>NUCLEOTIDE SEQUENCE [LARGE SCALE GENOMIC DNA]</scope>
    <source>
        <strain evidence="1">MTCC 9506</strain>
    </source>
</reference>
<dbReference type="KEGG" id="mid:MIP_02616"/>
<organism evidence="1 2">
    <name type="scientific">Mycobacterium indicus pranii (strain DSM 45239 / MTCC 9506)</name>
    <dbReference type="NCBI Taxonomy" id="1232724"/>
    <lineage>
        <taxon>Bacteria</taxon>
        <taxon>Bacillati</taxon>
        <taxon>Actinomycetota</taxon>
        <taxon>Actinomycetes</taxon>
        <taxon>Mycobacteriales</taxon>
        <taxon>Mycobacteriaceae</taxon>
        <taxon>Mycobacterium</taxon>
        <taxon>Mycobacterium avium complex (MAC)</taxon>
    </lineage>
</organism>
<proteinExistence type="predicted"/>
<gene>
    <name evidence="1" type="ORF">MIP_02616</name>
</gene>
<reference evidence="1 2" key="2">
    <citation type="journal article" date="2012" name="Nucleic Acids Res.">
        <title>Massive gene acquisitions in Mycobacterium indicus pranii provide a perspective on mycobacterial evolution.</title>
        <authorList>
            <person name="Saini V."/>
            <person name="Raghuvanshi S."/>
            <person name="Khurana J.P."/>
            <person name="Ahmed N."/>
            <person name="Hasnain S.E."/>
            <person name="Tyagi A.K."/>
            <person name="Tyagi A.K."/>
        </authorList>
    </citation>
    <scope>NUCLEOTIDE SEQUENCE [LARGE SCALE GENOMIC DNA]</scope>
    <source>
        <strain evidence="2">DSM 45239 / MTCC 9506</strain>
    </source>
</reference>
<dbReference type="EMBL" id="CP002275">
    <property type="protein sequence ID" value="AFS13784.1"/>
    <property type="molecule type" value="Genomic_DNA"/>
</dbReference>
<name>J9W9C5_MYCIP</name>